<feature type="region of interest" description="Disordered" evidence="1">
    <location>
        <begin position="40"/>
        <end position="80"/>
    </location>
</feature>
<evidence type="ECO:0000313" key="5">
    <source>
        <dbReference type="Proteomes" id="UP000829992"/>
    </source>
</evidence>
<accession>A0ABY4PZE7</accession>
<dbReference type="InterPro" id="IPR001650">
    <property type="entry name" value="Helicase_C-like"/>
</dbReference>
<dbReference type="InterPro" id="IPR006935">
    <property type="entry name" value="Helicase/UvrB_N"/>
</dbReference>
<dbReference type="NCBIfam" id="NF047352">
    <property type="entry name" value="P_loop_sacsin"/>
    <property type="match status" value="1"/>
</dbReference>
<feature type="domain" description="Helicase ATP-binding" evidence="2">
    <location>
        <begin position="1280"/>
        <end position="1453"/>
    </location>
</feature>
<keyword evidence="4" id="KW-0547">Nucleotide-binding</keyword>
<keyword evidence="4" id="KW-0067">ATP-binding</keyword>
<dbReference type="Pfam" id="PF00271">
    <property type="entry name" value="Helicase_C"/>
    <property type="match status" value="1"/>
</dbReference>
<dbReference type="InterPro" id="IPR050742">
    <property type="entry name" value="Helicase_Restrict-Modif_Enz"/>
</dbReference>
<evidence type="ECO:0000259" key="2">
    <source>
        <dbReference type="PROSITE" id="PS51192"/>
    </source>
</evidence>
<dbReference type="InterPro" id="IPR014001">
    <property type="entry name" value="Helicase_ATP-bd"/>
</dbReference>
<reference evidence="4 5" key="1">
    <citation type="submission" date="2022-05" db="EMBL/GenBank/DDBJ databases">
        <authorList>
            <person name="Zhou X."/>
            <person name="Li K."/>
            <person name="Man Y."/>
        </authorList>
    </citation>
    <scope>NUCLEOTIDE SEQUENCE [LARGE SCALE GENOMIC DNA]</scope>
    <source>
        <strain evidence="4 5">MS405</strain>
    </source>
</reference>
<organism evidence="4 5">
    <name type="scientific">Streptomyces durmitorensis</name>
    <dbReference type="NCBI Taxonomy" id="319947"/>
    <lineage>
        <taxon>Bacteria</taxon>
        <taxon>Bacillati</taxon>
        <taxon>Actinomycetota</taxon>
        <taxon>Actinomycetes</taxon>
        <taxon>Kitasatosporales</taxon>
        <taxon>Streptomycetaceae</taxon>
        <taxon>Streptomyces</taxon>
    </lineage>
</organism>
<keyword evidence="4" id="KW-0378">Hydrolase</keyword>
<dbReference type="PANTHER" id="PTHR47396">
    <property type="entry name" value="TYPE I RESTRICTION ENZYME ECOKI R PROTEIN"/>
    <property type="match status" value="1"/>
</dbReference>
<dbReference type="Proteomes" id="UP000829992">
    <property type="component" value="Chromosome"/>
</dbReference>
<evidence type="ECO:0000259" key="3">
    <source>
        <dbReference type="PROSITE" id="PS51194"/>
    </source>
</evidence>
<dbReference type="InterPro" id="IPR036890">
    <property type="entry name" value="HATPase_C_sf"/>
</dbReference>
<sequence length="1664" mass="183821">MTVRTGTGVAAHASPSSSSGSICRNQHACQARGLSSSRLPVAPSLTARPAPLRTPRSALSQEKRETVSQRNTADASESSPVIKKIVEQSARVLETYRVDPGLIQEHANGERRITQGGYGDRQLFELVQNAADEIANDPGGTIHSVLTETHLYCANEGTPVTPEGAETILRMSVSRKRGGQIGRFGVGVKSVLAITDTPQFFSTDTEHSSGSSTIFGFGFDREWAFSKISEARGAAPCAEFEAPVLRMARSLDVEKERGGDPVLDELLGWATTVVRLPLTAGAARRLAGDLHQGDKAGVQKEFPSRFLLFSHHVGTVVLEDRRAMPPIRRVIKVEHEGFRHTIHERRTGQQASRTDWKVFTHAHRPTEAARRSAGEMHDRGTIDIAWAVPEYSGDKLLTAPRGRGEFWSFFPTKYPMTLSGALNGAWKTNEDRQNLLDASPFNEEIIQVAARLVVDSLPHLTPPQDPGAYLPLLPGRTKESETLNWADQQLTEQIWEMAAQRPSLPDQDGVLRIPRDLHLHPDMGKRGKLKAQWLDLWNAYPGRPADWIHPSVEAAEIRSGKVEHIIAAAKQERATVREWLEALVADGSADASAVAIHILAEMINDASPFADEARTARIVLTEEHGLVAPVAGKVFRRTVQDGLKDDLVYADAKLSADVSLLSALNVIGIREADARGRFVGVLEQGFARYSDQDWTRFWELFHSAGGSHVTTEVRARVPHPLETLYVRTKDGRYHRMRDCMIPGRVVPGDGSRDVSVAVDMGFHSDDMAVFREFGLLDRPTGGYRPEDEPWFDEYRTAVFDAYCRTLDSNASRPQISRLKLEGAAIGGPLHLLPLLSDEGKAAFVKALPDESVIDVWTRQFGAQAATRKPVASPLRWMVRRHGLVETSKGVMRLANAAGPQLKAYSDVLPVADISPEKARKLHLPVVVDDVPESQWEQLMEELLRSEDDTFVGRTYVMLTRLQVGFPEDSLTRCRVGMEWDTREDGEIAVAATSDEYRALRAEQLPALLAGTPEDAELMIGQWGMLRYSDVISKETQRVTSGEPILLRDEFPALRQRLGNSVNNFDLQYCSELEEVVRTPNGMRATPLKSALEGTTVLVLTPADRLTTLTAADRELRWRLGESGCRAVLEAQDRQEQDQQLQDSLRAVREAASVVDKLELLIGADALRAGLPAGLFASEQADIGGATPSTQRIAQMAYNAHGDGVLQVHAKDLAAAYPSHAPSSFTGATRAVTFVSDLGFPDSFAGVRAPSLAPRVDVDGPTEFPRLHDYQERLATNVFTMLDRISPQRGMLSLPTGAGKTRVASEAVIRWIKQDGQLDGPILWIAQSEELCEQAVQSWQFVWSKVGADSPLAISRLWASNEAGPIGDRPHLVVATDAKLRVSLDTHAYAWLRKASLVIVDEAHMAIAPQYTEILALLGLTHSRTDRHLLGLTATPFRNTNVDETKRLIQRFGGRRLDDGIFNSDDPYSELQELGMLARVTHKELTGGSIELTRDEQDRADQLSVLSKAAEQRLADDNDRNRRIIDEILAMPERWPVLVFATSVGHAKFLAAKLNDKAITAAAVDSTTSPTERRRRIDSFRRRQTRVLTNYGVLTQGFDAPATRAVVVARPTYSPNMYQQMIGRGLRGPRNGGEDTCLILNVRDNIKNYDKALAFTRFEHLWSAK</sequence>
<keyword evidence="4" id="KW-0347">Helicase</keyword>
<dbReference type="InterPro" id="IPR027417">
    <property type="entry name" value="P-loop_NTPase"/>
</dbReference>
<evidence type="ECO:0000313" key="4">
    <source>
        <dbReference type="EMBL" id="UQT58338.1"/>
    </source>
</evidence>
<dbReference type="Gene3D" id="3.40.50.300">
    <property type="entry name" value="P-loop containing nucleotide triphosphate hydrolases"/>
    <property type="match status" value="2"/>
</dbReference>
<dbReference type="PROSITE" id="PS51192">
    <property type="entry name" value="HELICASE_ATP_BIND_1"/>
    <property type="match status" value="1"/>
</dbReference>
<name>A0ABY4PZE7_9ACTN</name>
<feature type="region of interest" description="Disordered" evidence="1">
    <location>
        <begin position="1"/>
        <end position="24"/>
    </location>
</feature>
<dbReference type="GO" id="GO:0004386">
    <property type="term" value="F:helicase activity"/>
    <property type="evidence" value="ECO:0007669"/>
    <property type="project" value="UniProtKB-KW"/>
</dbReference>
<dbReference type="PANTHER" id="PTHR47396:SF1">
    <property type="entry name" value="ATP-DEPENDENT HELICASE IRC3-RELATED"/>
    <property type="match status" value="1"/>
</dbReference>
<evidence type="ECO:0000256" key="1">
    <source>
        <dbReference type="SAM" id="MobiDB-lite"/>
    </source>
</evidence>
<protein>
    <submittedName>
        <fullName evidence="4">DEAD/DEAH box helicase family protein</fullName>
    </submittedName>
</protein>
<feature type="compositionally biased region" description="Polar residues" evidence="1">
    <location>
        <begin position="68"/>
        <end position="79"/>
    </location>
</feature>
<dbReference type="RefSeq" id="WP_249589708.1">
    <property type="nucleotide sequence ID" value="NZ_BAAAQL010000007.1"/>
</dbReference>
<gene>
    <name evidence="4" type="ORF">M4V62_26475</name>
</gene>
<feature type="domain" description="Helicase C-terminal" evidence="3">
    <location>
        <begin position="1522"/>
        <end position="1664"/>
    </location>
</feature>
<dbReference type="Pfam" id="PF04851">
    <property type="entry name" value="ResIII"/>
    <property type="match status" value="1"/>
</dbReference>
<dbReference type="SMART" id="SM00487">
    <property type="entry name" value="DEXDc"/>
    <property type="match status" value="1"/>
</dbReference>
<dbReference type="PROSITE" id="PS51194">
    <property type="entry name" value="HELICASE_CTER"/>
    <property type="match status" value="1"/>
</dbReference>
<dbReference type="SUPFAM" id="SSF52540">
    <property type="entry name" value="P-loop containing nucleoside triphosphate hydrolases"/>
    <property type="match status" value="1"/>
</dbReference>
<dbReference type="SUPFAM" id="SSF55874">
    <property type="entry name" value="ATPase domain of HSP90 chaperone/DNA topoisomerase II/histidine kinase"/>
    <property type="match status" value="1"/>
</dbReference>
<keyword evidence="5" id="KW-1185">Reference proteome</keyword>
<proteinExistence type="predicted"/>
<dbReference type="EMBL" id="CP097289">
    <property type="protein sequence ID" value="UQT58338.1"/>
    <property type="molecule type" value="Genomic_DNA"/>
</dbReference>
<dbReference type="SMART" id="SM00490">
    <property type="entry name" value="HELICc"/>
    <property type="match status" value="1"/>
</dbReference>